<dbReference type="VEuPathDB" id="VectorBase:AMEM008681"/>
<protein>
    <submittedName>
        <fullName evidence="1">Uncharacterized protein</fullName>
    </submittedName>
</protein>
<dbReference type="EnsemblMetazoa" id="AMEM008681-RA">
    <property type="protein sequence ID" value="AMEM008681-PA"/>
    <property type="gene ID" value="AMEM008681"/>
</dbReference>
<evidence type="ECO:0000313" key="1">
    <source>
        <dbReference type="EnsemblMetazoa" id="AMEM008681-PA"/>
    </source>
</evidence>
<dbReference type="AlphaFoldDB" id="A0A182V4G5"/>
<name>A0A182V4G5_ANOME</name>
<accession>A0A182V4G5</accession>
<proteinExistence type="predicted"/>
<organism evidence="1 2">
    <name type="scientific">Anopheles merus</name>
    <name type="common">Mosquito</name>
    <dbReference type="NCBI Taxonomy" id="30066"/>
    <lineage>
        <taxon>Eukaryota</taxon>
        <taxon>Metazoa</taxon>
        <taxon>Ecdysozoa</taxon>
        <taxon>Arthropoda</taxon>
        <taxon>Hexapoda</taxon>
        <taxon>Insecta</taxon>
        <taxon>Pterygota</taxon>
        <taxon>Neoptera</taxon>
        <taxon>Endopterygota</taxon>
        <taxon>Diptera</taxon>
        <taxon>Nematocera</taxon>
        <taxon>Culicoidea</taxon>
        <taxon>Culicidae</taxon>
        <taxon>Anophelinae</taxon>
        <taxon>Anopheles</taxon>
    </lineage>
</organism>
<dbReference type="Proteomes" id="UP000075903">
    <property type="component" value="Unassembled WGS sequence"/>
</dbReference>
<reference evidence="1" key="1">
    <citation type="submission" date="2020-05" db="UniProtKB">
        <authorList>
            <consortium name="EnsemblMetazoa"/>
        </authorList>
    </citation>
    <scope>IDENTIFICATION</scope>
    <source>
        <strain evidence="1">MAF</strain>
    </source>
</reference>
<sequence length="194" mass="19708">MASMYNGSSRRFSGTISLLDVWARFCTSLNALMMSTVALMKASLASDRLDVTERSTAIFDSSPTMHCGSAEYITSDRLSVTAYDCVAGDNGQVLKSIIMDRGRAGSGASAGAVLGAATVAGGIPLLPKAGEDVRDEVVLFPFVVAQFCTMLVRICVGTADPCDGMGNAAAAACGPPATPPAPAAVNGFAVVGGS</sequence>
<keyword evidence="2" id="KW-1185">Reference proteome</keyword>
<evidence type="ECO:0000313" key="2">
    <source>
        <dbReference type="Proteomes" id="UP000075903"/>
    </source>
</evidence>